<sequence>LQGFSFFLQMGLTLILATLDGLDVGLLGDVIGEDDCDDG</sequence>
<reference evidence="2" key="1">
    <citation type="journal article" date="2019" name="Sci. Rep.">
        <title>Draft genome of Tanacetum cinerariifolium, the natural source of mosquito coil.</title>
        <authorList>
            <person name="Yamashiro T."/>
            <person name="Shiraishi A."/>
            <person name="Satake H."/>
            <person name="Nakayama K."/>
        </authorList>
    </citation>
    <scope>NUCLEOTIDE SEQUENCE</scope>
</reference>
<feature type="non-terminal residue" evidence="2">
    <location>
        <position position="1"/>
    </location>
</feature>
<dbReference type="EMBL" id="BKCJ011786701">
    <property type="protein sequence ID" value="GFD52815.1"/>
    <property type="molecule type" value="Genomic_DNA"/>
</dbReference>
<feature type="signal peptide" evidence="1">
    <location>
        <begin position="1"/>
        <end position="17"/>
    </location>
</feature>
<keyword evidence="1" id="KW-0732">Signal</keyword>
<proteinExistence type="predicted"/>
<dbReference type="AlphaFoldDB" id="A0A699WZ49"/>
<gene>
    <name evidence="2" type="ORF">Tci_924784</name>
</gene>
<organism evidence="2">
    <name type="scientific">Tanacetum cinerariifolium</name>
    <name type="common">Dalmatian daisy</name>
    <name type="synonym">Chrysanthemum cinerariifolium</name>
    <dbReference type="NCBI Taxonomy" id="118510"/>
    <lineage>
        <taxon>Eukaryota</taxon>
        <taxon>Viridiplantae</taxon>
        <taxon>Streptophyta</taxon>
        <taxon>Embryophyta</taxon>
        <taxon>Tracheophyta</taxon>
        <taxon>Spermatophyta</taxon>
        <taxon>Magnoliopsida</taxon>
        <taxon>eudicotyledons</taxon>
        <taxon>Gunneridae</taxon>
        <taxon>Pentapetalae</taxon>
        <taxon>asterids</taxon>
        <taxon>campanulids</taxon>
        <taxon>Asterales</taxon>
        <taxon>Asteraceae</taxon>
        <taxon>Asteroideae</taxon>
        <taxon>Anthemideae</taxon>
        <taxon>Anthemidinae</taxon>
        <taxon>Tanacetum</taxon>
    </lineage>
</organism>
<feature type="chain" id="PRO_5025559315" evidence="1">
    <location>
        <begin position="18"/>
        <end position="39"/>
    </location>
</feature>
<evidence type="ECO:0000256" key="1">
    <source>
        <dbReference type="SAM" id="SignalP"/>
    </source>
</evidence>
<evidence type="ECO:0000313" key="2">
    <source>
        <dbReference type="EMBL" id="GFD52815.1"/>
    </source>
</evidence>
<accession>A0A699WZ49</accession>
<name>A0A699WZ49_TANCI</name>
<protein>
    <submittedName>
        <fullName evidence="2">Uncharacterized protein</fullName>
    </submittedName>
</protein>
<comment type="caution">
    <text evidence="2">The sequence shown here is derived from an EMBL/GenBank/DDBJ whole genome shotgun (WGS) entry which is preliminary data.</text>
</comment>